<dbReference type="GO" id="GO:0050660">
    <property type="term" value="F:flavin adenine dinucleotide binding"/>
    <property type="evidence" value="ECO:0007669"/>
    <property type="project" value="TreeGrafter"/>
</dbReference>
<comment type="similarity">
    <text evidence="1">Belongs to the FAD-dependent oxidoreductase family.</text>
</comment>
<protein>
    <submittedName>
        <fullName evidence="6">Pyridine nucleotide-disulfide oxidoreductase</fullName>
    </submittedName>
</protein>
<feature type="domain" description="FAD/NAD(P)-binding" evidence="5">
    <location>
        <begin position="33"/>
        <end position="311"/>
    </location>
</feature>
<dbReference type="InterPro" id="IPR036188">
    <property type="entry name" value="FAD/NAD-bd_sf"/>
</dbReference>
<dbReference type="AlphaFoldDB" id="A0A8J3ZWI0"/>
<dbReference type="Proteomes" id="UP000635606">
    <property type="component" value="Unassembled WGS sequence"/>
</dbReference>
<dbReference type="Pfam" id="PF07992">
    <property type="entry name" value="Pyr_redox_2"/>
    <property type="match status" value="1"/>
</dbReference>
<dbReference type="PANTHER" id="PTHR43735:SF3">
    <property type="entry name" value="FERROPTOSIS SUPPRESSOR PROTEIN 1"/>
    <property type="match status" value="1"/>
</dbReference>
<evidence type="ECO:0000313" key="6">
    <source>
        <dbReference type="EMBL" id="GIJ71339.1"/>
    </source>
</evidence>
<organism evidence="6 7">
    <name type="scientific">Virgisporangium ochraceum</name>
    <dbReference type="NCBI Taxonomy" id="65505"/>
    <lineage>
        <taxon>Bacteria</taxon>
        <taxon>Bacillati</taxon>
        <taxon>Actinomycetota</taxon>
        <taxon>Actinomycetes</taxon>
        <taxon>Micromonosporales</taxon>
        <taxon>Micromonosporaceae</taxon>
        <taxon>Virgisporangium</taxon>
    </lineage>
</organism>
<keyword evidence="2" id="KW-0285">Flavoprotein</keyword>
<dbReference type="InterPro" id="IPR023753">
    <property type="entry name" value="FAD/NAD-binding_dom"/>
</dbReference>
<sequence length="400" mass="44241">MRTLDVCSPYRPGGIVGTVSIVFEGRSRRCRKRVVIAGLGDSGVLTAIHLAGHVDVVGISTKPAWVSGKELGTRISRPDDWARDYWVAFDRFRRLAGMRTVHGVLTGVDLDRRRVFVRGADGTTGTEDYDALVIATGVTSGFWRRPTVQSADEIGEELRRVHDQVAAAGCVAVIGGGVTAVNAAVNVAVTWPDKRVELYFPGERPLLTHHARVWNRVRRRLARLGVELHPRHRAVVPEGFRCDRITAGPVRWHTGQPDTEADAVLWAIGRVTPNTGWLPPELLDERGFVRVTPQLRVPGRPDMYAIGDVAATDPLRSSARNRADRLLAGNIRAGFAGRPLRRFRARTVQWGSVLGVQPDGLEIYAPNGRAFRFPAWSIEPVLQPWIVRRGIYRGIRDPAP</sequence>
<evidence type="ECO:0000256" key="4">
    <source>
        <dbReference type="ARBA" id="ARBA00023002"/>
    </source>
</evidence>
<evidence type="ECO:0000256" key="2">
    <source>
        <dbReference type="ARBA" id="ARBA00022630"/>
    </source>
</evidence>
<dbReference type="PRINTS" id="PR00469">
    <property type="entry name" value="PNDRDTASEII"/>
</dbReference>
<evidence type="ECO:0000259" key="5">
    <source>
        <dbReference type="Pfam" id="PF07992"/>
    </source>
</evidence>
<dbReference type="PANTHER" id="PTHR43735">
    <property type="entry name" value="APOPTOSIS-INDUCING FACTOR 1"/>
    <property type="match status" value="1"/>
</dbReference>
<accession>A0A8J3ZWI0</accession>
<dbReference type="EMBL" id="BOPH01000088">
    <property type="protein sequence ID" value="GIJ71339.1"/>
    <property type="molecule type" value="Genomic_DNA"/>
</dbReference>
<dbReference type="GO" id="GO:0005737">
    <property type="term" value="C:cytoplasm"/>
    <property type="evidence" value="ECO:0007669"/>
    <property type="project" value="TreeGrafter"/>
</dbReference>
<name>A0A8J3ZWI0_9ACTN</name>
<keyword evidence="7" id="KW-1185">Reference proteome</keyword>
<dbReference type="GO" id="GO:0004174">
    <property type="term" value="F:electron-transferring-flavoprotein dehydrogenase activity"/>
    <property type="evidence" value="ECO:0007669"/>
    <property type="project" value="TreeGrafter"/>
</dbReference>
<dbReference type="PRINTS" id="PR00368">
    <property type="entry name" value="FADPNR"/>
</dbReference>
<dbReference type="Gene3D" id="3.50.50.100">
    <property type="match status" value="1"/>
</dbReference>
<proteinExistence type="inferred from homology"/>
<dbReference type="SUPFAM" id="SSF51905">
    <property type="entry name" value="FAD/NAD(P)-binding domain"/>
    <property type="match status" value="2"/>
</dbReference>
<keyword evidence="3" id="KW-0274">FAD</keyword>
<gene>
    <name evidence="6" type="ORF">Voc01_062560</name>
</gene>
<evidence type="ECO:0000313" key="7">
    <source>
        <dbReference type="Proteomes" id="UP000635606"/>
    </source>
</evidence>
<comment type="caution">
    <text evidence="6">The sequence shown here is derived from an EMBL/GenBank/DDBJ whole genome shotgun (WGS) entry which is preliminary data.</text>
</comment>
<reference evidence="6" key="1">
    <citation type="submission" date="2021-01" db="EMBL/GenBank/DDBJ databases">
        <title>Whole genome shotgun sequence of Virgisporangium ochraceum NBRC 16418.</title>
        <authorList>
            <person name="Komaki H."/>
            <person name="Tamura T."/>
        </authorList>
    </citation>
    <scope>NUCLEOTIDE SEQUENCE</scope>
    <source>
        <strain evidence="6">NBRC 16418</strain>
    </source>
</reference>
<keyword evidence="4" id="KW-0560">Oxidoreductase</keyword>
<evidence type="ECO:0000256" key="1">
    <source>
        <dbReference type="ARBA" id="ARBA00006442"/>
    </source>
</evidence>
<evidence type="ECO:0000256" key="3">
    <source>
        <dbReference type="ARBA" id="ARBA00022827"/>
    </source>
</evidence>